<dbReference type="AlphaFoldDB" id="G7YFQ1"/>
<keyword evidence="3" id="KW-1185">Reference proteome</keyword>
<dbReference type="Proteomes" id="UP000008909">
    <property type="component" value="Unassembled WGS sequence"/>
</dbReference>
<sequence>MYCCDTLLIRLPKSLQQPTTGFTLLEANEVSVSQPHKREIQLSFSKVRQCSTPCWDGTEMNHKRVNLGDSCLPWSAYNPVRVSSDQAVLDSRQSRQLRGHRLVDTQNDSSAVRKVRLTTIQRDGSKGEMAQWLEREFTDWTFRGSNPTFAFPLPLSKLGQPEHYRASRSASVNAEFTWMLTKITARAFESVFVSPESQRSRLWCWSKPGYLRCLSNPEYVQTAVHSSQPIVIAEMSTIRRLVTRRPKCSVTSGMLETCVNRCPGGERYIGLKSGTTIQSRSPCGKAVIYLNFEDCPVAVRKTSTMMSLRNTHNVRSGFGNRAYHLNHFAAPHIRSNKYQSQIMLQPYVGHFISNGSRKQGAEQEAKDRHRVARAFSKSQQMVTGMGYESTTVRQNIKKRNDGHDDGRVDAACKENKSSLPGFRSLTVYIDVSVSIRSSLSYGDRLEWHSRRTNSGQNTDDSHLDEEISNTGQTESMRSLKDYTLHDLICASHHFDMLALELPPSVIRFTALQGVFRGLLASVHLLRSVKFPTCWTLFSLYTIVRKRPAPQLESQQKFRPVELTIEAKHPKTQCPLETRRNHHIVELREVHSNTNRSMGAVDASLKSYVHLDQSDHEIAGDAGLRCGSKRSFDDDISMCNQSCLLSEQTNDQTVSFTSHVYADLPSRTRCQITKDTILADACREDTDCHLLLHNVLCRVSAVRFGQLNPMEFHSPVESLFCLHPVNYSSLHTRSKEVLILCTYCTTHKAAENSSTAHDLFRASVAWKHHKREVQLGSRIALLAVNDVIVLFSCRCLRDLRNSRSHQSHVKFDHLCACVALNCVRRTALALATDDSACVIRGLSKTASDASNRLVLDSPTPAYTGNGFETAPIEACVGEKNMPKD</sequence>
<organism evidence="2 3">
    <name type="scientific">Clonorchis sinensis</name>
    <name type="common">Chinese liver fluke</name>
    <dbReference type="NCBI Taxonomy" id="79923"/>
    <lineage>
        <taxon>Eukaryota</taxon>
        <taxon>Metazoa</taxon>
        <taxon>Spiralia</taxon>
        <taxon>Lophotrochozoa</taxon>
        <taxon>Platyhelminthes</taxon>
        <taxon>Trematoda</taxon>
        <taxon>Digenea</taxon>
        <taxon>Opisthorchiida</taxon>
        <taxon>Opisthorchiata</taxon>
        <taxon>Opisthorchiidae</taxon>
        <taxon>Clonorchis</taxon>
    </lineage>
</organism>
<proteinExistence type="predicted"/>
<evidence type="ECO:0000256" key="1">
    <source>
        <dbReference type="SAM" id="MobiDB-lite"/>
    </source>
</evidence>
<feature type="region of interest" description="Disordered" evidence="1">
    <location>
        <begin position="450"/>
        <end position="474"/>
    </location>
</feature>
<name>G7YFQ1_CLOSI</name>
<evidence type="ECO:0000313" key="3">
    <source>
        <dbReference type="Proteomes" id="UP000008909"/>
    </source>
</evidence>
<gene>
    <name evidence="2" type="ORF">CLF_106791</name>
</gene>
<reference key="2">
    <citation type="submission" date="2011-10" db="EMBL/GenBank/DDBJ databases">
        <title>The genome and transcriptome sequence of Clonorchis sinensis provide insights into the carcinogenic liver fluke.</title>
        <authorList>
            <person name="Wang X."/>
            <person name="Huang Y."/>
            <person name="Chen W."/>
            <person name="Liu H."/>
            <person name="Guo L."/>
            <person name="Chen Y."/>
            <person name="Luo F."/>
            <person name="Zhou W."/>
            <person name="Sun J."/>
            <person name="Mao Q."/>
            <person name="Liang P."/>
            <person name="Zhou C."/>
            <person name="Tian Y."/>
            <person name="Men J."/>
            <person name="Lv X."/>
            <person name="Huang L."/>
            <person name="Zhou J."/>
            <person name="Hu Y."/>
            <person name="Li R."/>
            <person name="Zhang F."/>
            <person name="Lei H."/>
            <person name="Li X."/>
            <person name="Hu X."/>
            <person name="Liang C."/>
            <person name="Xu J."/>
            <person name="Wu Z."/>
            <person name="Yu X."/>
        </authorList>
    </citation>
    <scope>NUCLEOTIDE SEQUENCE</scope>
    <source>
        <strain>Henan</strain>
    </source>
</reference>
<reference evidence="2" key="1">
    <citation type="journal article" date="2011" name="Genome Biol.">
        <title>The draft genome of the carcinogenic human liver fluke Clonorchis sinensis.</title>
        <authorList>
            <person name="Wang X."/>
            <person name="Chen W."/>
            <person name="Huang Y."/>
            <person name="Sun J."/>
            <person name="Men J."/>
            <person name="Liu H."/>
            <person name="Luo F."/>
            <person name="Guo L."/>
            <person name="Lv X."/>
            <person name="Deng C."/>
            <person name="Zhou C."/>
            <person name="Fan Y."/>
            <person name="Li X."/>
            <person name="Huang L."/>
            <person name="Hu Y."/>
            <person name="Liang C."/>
            <person name="Hu X."/>
            <person name="Xu J."/>
            <person name="Yu X."/>
        </authorList>
    </citation>
    <scope>NUCLEOTIDE SEQUENCE [LARGE SCALE GENOMIC DNA]</scope>
    <source>
        <strain evidence="2">Henan</strain>
    </source>
</reference>
<accession>G7YFQ1</accession>
<evidence type="ECO:0000313" key="2">
    <source>
        <dbReference type="EMBL" id="GAA51784.1"/>
    </source>
</evidence>
<dbReference type="EMBL" id="DF143200">
    <property type="protein sequence ID" value="GAA51784.1"/>
    <property type="molecule type" value="Genomic_DNA"/>
</dbReference>
<protein>
    <submittedName>
        <fullName evidence="2">Uncharacterized protein</fullName>
    </submittedName>
</protein>